<evidence type="ECO:0000256" key="1">
    <source>
        <dbReference type="SAM" id="MobiDB-lite"/>
    </source>
</evidence>
<gene>
    <name evidence="2" type="ORF">BCR33DRAFT_717708</name>
</gene>
<name>A0A1Y2CB05_9FUNG</name>
<proteinExistence type="predicted"/>
<dbReference type="Proteomes" id="UP000193642">
    <property type="component" value="Unassembled WGS sequence"/>
</dbReference>
<evidence type="ECO:0000313" key="3">
    <source>
        <dbReference type="Proteomes" id="UP000193642"/>
    </source>
</evidence>
<evidence type="ECO:0000313" key="2">
    <source>
        <dbReference type="EMBL" id="ORY43515.1"/>
    </source>
</evidence>
<organism evidence="2 3">
    <name type="scientific">Rhizoclosmatium globosum</name>
    <dbReference type="NCBI Taxonomy" id="329046"/>
    <lineage>
        <taxon>Eukaryota</taxon>
        <taxon>Fungi</taxon>
        <taxon>Fungi incertae sedis</taxon>
        <taxon>Chytridiomycota</taxon>
        <taxon>Chytridiomycota incertae sedis</taxon>
        <taxon>Chytridiomycetes</taxon>
        <taxon>Chytridiales</taxon>
        <taxon>Chytriomycetaceae</taxon>
        <taxon>Rhizoclosmatium</taxon>
    </lineage>
</organism>
<feature type="non-terminal residue" evidence="2">
    <location>
        <position position="103"/>
    </location>
</feature>
<accession>A0A1Y2CB05</accession>
<comment type="caution">
    <text evidence="2">The sequence shown here is derived from an EMBL/GenBank/DDBJ whole genome shotgun (WGS) entry which is preliminary data.</text>
</comment>
<dbReference type="EMBL" id="MCGO01000025">
    <property type="protein sequence ID" value="ORY43515.1"/>
    <property type="molecule type" value="Genomic_DNA"/>
</dbReference>
<sequence length="103" mass="9914">MCAGGAVQQVQDCVASAGGQGPVCQYMEPAVTAVNATAYYVPYCNKGTAPTAPATQATVVINGTAIPVSFDGKVINDASANGNGVSTGGLSAQGTGTGSATKG</sequence>
<protein>
    <submittedName>
        <fullName evidence="2">Uncharacterized protein</fullName>
    </submittedName>
</protein>
<dbReference type="AlphaFoldDB" id="A0A1Y2CB05"/>
<reference evidence="2 3" key="1">
    <citation type="submission" date="2016-07" db="EMBL/GenBank/DDBJ databases">
        <title>Pervasive Adenine N6-methylation of Active Genes in Fungi.</title>
        <authorList>
            <consortium name="DOE Joint Genome Institute"/>
            <person name="Mondo S.J."/>
            <person name="Dannebaum R.O."/>
            <person name="Kuo R.C."/>
            <person name="Labutti K."/>
            <person name="Haridas S."/>
            <person name="Kuo A."/>
            <person name="Salamov A."/>
            <person name="Ahrendt S.R."/>
            <person name="Lipzen A."/>
            <person name="Sullivan W."/>
            <person name="Andreopoulos W.B."/>
            <person name="Clum A."/>
            <person name="Lindquist E."/>
            <person name="Daum C."/>
            <person name="Ramamoorthy G.K."/>
            <person name="Gryganskyi A."/>
            <person name="Culley D."/>
            <person name="Magnuson J.K."/>
            <person name="James T.Y."/>
            <person name="O'Malley M.A."/>
            <person name="Stajich J.E."/>
            <person name="Spatafora J.W."/>
            <person name="Visel A."/>
            <person name="Grigoriev I.V."/>
        </authorList>
    </citation>
    <scope>NUCLEOTIDE SEQUENCE [LARGE SCALE GENOMIC DNA]</scope>
    <source>
        <strain evidence="2 3">JEL800</strain>
    </source>
</reference>
<dbReference type="OrthoDB" id="10460699at2759"/>
<keyword evidence="3" id="KW-1185">Reference proteome</keyword>
<feature type="region of interest" description="Disordered" evidence="1">
    <location>
        <begin position="82"/>
        <end position="103"/>
    </location>
</feature>